<dbReference type="InterPro" id="IPR039425">
    <property type="entry name" value="RNA_pol_sigma-70-like"/>
</dbReference>
<evidence type="ECO:0000313" key="9">
    <source>
        <dbReference type="EMBL" id="MBM7798779.1"/>
    </source>
</evidence>
<keyword evidence="3 6" id="KW-0731">Sigma factor</keyword>
<dbReference type="PROSITE" id="PS01063">
    <property type="entry name" value="SIGMA70_ECF"/>
    <property type="match status" value="1"/>
</dbReference>
<keyword evidence="10" id="KW-1185">Reference proteome</keyword>
<evidence type="ECO:0000256" key="3">
    <source>
        <dbReference type="ARBA" id="ARBA00023082"/>
    </source>
</evidence>
<keyword evidence="2 6" id="KW-0805">Transcription regulation</keyword>
<dbReference type="EMBL" id="JAFBCF010000001">
    <property type="protein sequence ID" value="MBM7798779.1"/>
    <property type="molecule type" value="Genomic_DNA"/>
</dbReference>
<dbReference type="InterPro" id="IPR007627">
    <property type="entry name" value="RNA_pol_sigma70_r2"/>
</dbReference>
<keyword evidence="5 6" id="KW-0804">Transcription</keyword>
<keyword evidence="4 6" id="KW-0238">DNA-binding</keyword>
<feature type="domain" description="RNA polymerase sigma-70 region 2" evidence="7">
    <location>
        <begin position="22"/>
        <end position="89"/>
    </location>
</feature>
<dbReference type="InterPro" id="IPR036388">
    <property type="entry name" value="WH-like_DNA-bd_sf"/>
</dbReference>
<dbReference type="SUPFAM" id="SSF88659">
    <property type="entry name" value="Sigma3 and sigma4 domains of RNA polymerase sigma factors"/>
    <property type="match status" value="1"/>
</dbReference>
<dbReference type="SUPFAM" id="SSF88946">
    <property type="entry name" value="Sigma2 domain of RNA polymerase sigma factors"/>
    <property type="match status" value="1"/>
</dbReference>
<proteinExistence type="inferred from homology"/>
<gene>
    <name evidence="9" type="ORF">JOE57_001700</name>
</gene>
<dbReference type="CDD" id="cd06171">
    <property type="entry name" value="Sigma70_r4"/>
    <property type="match status" value="1"/>
</dbReference>
<organism evidence="9 10">
    <name type="scientific">Microlunatus panaciterrae</name>
    <dbReference type="NCBI Taxonomy" id="400768"/>
    <lineage>
        <taxon>Bacteria</taxon>
        <taxon>Bacillati</taxon>
        <taxon>Actinomycetota</taxon>
        <taxon>Actinomycetes</taxon>
        <taxon>Propionibacteriales</taxon>
        <taxon>Propionibacteriaceae</taxon>
        <taxon>Microlunatus</taxon>
    </lineage>
</organism>
<dbReference type="Proteomes" id="UP000704762">
    <property type="component" value="Unassembled WGS sequence"/>
</dbReference>
<dbReference type="InterPro" id="IPR013324">
    <property type="entry name" value="RNA_pol_sigma_r3/r4-like"/>
</dbReference>
<dbReference type="InterPro" id="IPR013325">
    <property type="entry name" value="RNA_pol_sigma_r2"/>
</dbReference>
<dbReference type="RefSeq" id="WP_239578891.1">
    <property type="nucleotide sequence ID" value="NZ_BAAAQP010000002.1"/>
</dbReference>
<dbReference type="PANTHER" id="PTHR43133">
    <property type="entry name" value="RNA POLYMERASE ECF-TYPE SIGMA FACTO"/>
    <property type="match status" value="1"/>
</dbReference>
<sequence length="181" mass="20393">MSDDELAAGFAAGVDACLAESYRRFAPLVHTLALRTLMNVSDAEDVTQQVFVSAWRGRGSYDPERGPLRAWLVGVTRHRIADRQAQRAREARLVDAVEGVLVEPPVHPQTDEATDRVVLVDELHRLGDPRRTIFQLVFYEDHTYQQVADRLNLPLGTVKSHVRRGLLQMRSRLKEVTGEAL</sequence>
<evidence type="ECO:0000313" key="10">
    <source>
        <dbReference type="Proteomes" id="UP000704762"/>
    </source>
</evidence>
<evidence type="ECO:0000256" key="6">
    <source>
        <dbReference type="RuleBase" id="RU000716"/>
    </source>
</evidence>
<dbReference type="Pfam" id="PF04545">
    <property type="entry name" value="Sigma70_r4"/>
    <property type="match status" value="1"/>
</dbReference>
<dbReference type="PANTHER" id="PTHR43133:SF62">
    <property type="entry name" value="RNA POLYMERASE SIGMA FACTOR SIGZ"/>
    <property type="match status" value="1"/>
</dbReference>
<evidence type="ECO:0000259" key="7">
    <source>
        <dbReference type="Pfam" id="PF04542"/>
    </source>
</evidence>
<reference evidence="9 10" key="1">
    <citation type="submission" date="2021-01" db="EMBL/GenBank/DDBJ databases">
        <title>Sequencing the genomes of 1000 actinobacteria strains.</title>
        <authorList>
            <person name="Klenk H.-P."/>
        </authorList>
    </citation>
    <scope>NUCLEOTIDE SEQUENCE [LARGE SCALE GENOMIC DNA]</scope>
    <source>
        <strain evidence="9 10">DSM 18662</strain>
    </source>
</reference>
<dbReference type="Gene3D" id="1.10.1740.10">
    <property type="match status" value="1"/>
</dbReference>
<evidence type="ECO:0000256" key="2">
    <source>
        <dbReference type="ARBA" id="ARBA00023015"/>
    </source>
</evidence>
<name>A0ABS2RIF7_9ACTN</name>
<accession>A0ABS2RIF7</accession>
<dbReference type="Pfam" id="PF04542">
    <property type="entry name" value="Sigma70_r2"/>
    <property type="match status" value="1"/>
</dbReference>
<evidence type="ECO:0000256" key="1">
    <source>
        <dbReference type="ARBA" id="ARBA00010641"/>
    </source>
</evidence>
<dbReference type="NCBIfam" id="TIGR02937">
    <property type="entry name" value="sigma70-ECF"/>
    <property type="match status" value="1"/>
</dbReference>
<dbReference type="InterPro" id="IPR007630">
    <property type="entry name" value="RNA_pol_sigma70_r4"/>
</dbReference>
<dbReference type="InterPro" id="IPR000838">
    <property type="entry name" value="RNA_pol_sigma70_ECF_CS"/>
</dbReference>
<protein>
    <recommendedName>
        <fullName evidence="6">RNA polymerase sigma factor</fullName>
    </recommendedName>
</protein>
<dbReference type="Gene3D" id="1.10.10.10">
    <property type="entry name" value="Winged helix-like DNA-binding domain superfamily/Winged helix DNA-binding domain"/>
    <property type="match status" value="1"/>
</dbReference>
<evidence type="ECO:0000256" key="5">
    <source>
        <dbReference type="ARBA" id="ARBA00023163"/>
    </source>
</evidence>
<feature type="domain" description="RNA polymerase sigma-70 region 4" evidence="8">
    <location>
        <begin position="123"/>
        <end position="170"/>
    </location>
</feature>
<evidence type="ECO:0000259" key="8">
    <source>
        <dbReference type="Pfam" id="PF04545"/>
    </source>
</evidence>
<evidence type="ECO:0000256" key="4">
    <source>
        <dbReference type="ARBA" id="ARBA00023125"/>
    </source>
</evidence>
<dbReference type="InterPro" id="IPR014284">
    <property type="entry name" value="RNA_pol_sigma-70_dom"/>
</dbReference>
<comment type="caution">
    <text evidence="9">The sequence shown here is derived from an EMBL/GenBank/DDBJ whole genome shotgun (WGS) entry which is preliminary data.</text>
</comment>
<comment type="similarity">
    <text evidence="1 6">Belongs to the sigma-70 factor family. ECF subfamily.</text>
</comment>